<gene>
    <name evidence="2" type="ORF">GCM10022247_62140</name>
</gene>
<proteinExistence type="predicted"/>
<reference evidence="3" key="1">
    <citation type="journal article" date="2019" name="Int. J. Syst. Evol. Microbiol.">
        <title>The Global Catalogue of Microorganisms (GCM) 10K type strain sequencing project: providing services to taxonomists for standard genome sequencing and annotation.</title>
        <authorList>
            <consortium name="The Broad Institute Genomics Platform"/>
            <consortium name="The Broad Institute Genome Sequencing Center for Infectious Disease"/>
            <person name="Wu L."/>
            <person name="Ma J."/>
        </authorList>
    </citation>
    <scope>NUCLEOTIDE SEQUENCE [LARGE SCALE GENOMIC DNA]</scope>
    <source>
        <strain evidence="3">JCM 17342</strain>
    </source>
</reference>
<organism evidence="2 3">
    <name type="scientific">Allokutzneria multivorans</name>
    <dbReference type="NCBI Taxonomy" id="1142134"/>
    <lineage>
        <taxon>Bacteria</taxon>
        <taxon>Bacillati</taxon>
        <taxon>Actinomycetota</taxon>
        <taxon>Actinomycetes</taxon>
        <taxon>Pseudonocardiales</taxon>
        <taxon>Pseudonocardiaceae</taxon>
        <taxon>Allokutzneria</taxon>
    </lineage>
</organism>
<evidence type="ECO:0008006" key="4">
    <source>
        <dbReference type="Google" id="ProtNLM"/>
    </source>
</evidence>
<keyword evidence="3" id="KW-1185">Reference proteome</keyword>
<sequence length="72" mass="7519">MRMTTKIIGGLTAVAAAVGILLTGAAGTASANTLYFTEADCEADAAKIRSGDVGATCTYDLFRNMYELHVWG</sequence>
<accession>A0ABP7TNQ7</accession>
<keyword evidence="1" id="KW-0732">Signal</keyword>
<evidence type="ECO:0000313" key="3">
    <source>
        <dbReference type="Proteomes" id="UP001501747"/>
    </source>
</evidence>
<feature type="signal peptide" evidence="1">
    <location>
        <begin position="1"/>
        <end position="31"/>
    </location>
</feature>
<evidence type="ECO:0000313" key="2">
    <source>
        <dbReference type="EMBL" id="GAA4028682.1"/>
    </source>
</evidence>
<comment type="caution">
    <text evidence="2">The sequence shown here is derived from an EMBL/GenBank/DDBJ whole genome shotgun (WGS) entry which is preliminary data.</text>
</comment>
<name>A0ABP7TNQ7_9PSEU</name>
<dbReference type="Proteomes" id="UP001501747">
    <property type="component" value="Unassembled WGS sequence"/>
</dbReference>
<dbReference type="EMBL" id="BAABAL010000019">
    <property type="protein sequence ID" value="GAA4028682.1"/>
    <property type="molecule type" value="Genomic_DNA"/>
</dbReference>
<protein>
    <recommendedName>
        <fullName evidence="4">Secreted protein</fullName>
    </recommendedName>
</protein>
<feature type="chain" id="PRO_5046930764" description="Secreted protein" evidence="1">
    <location>
        <begin position="32"/>
        <end position="72"/>
    </location>
</feature>
<evidence type="ECO:0000256" key="1">
    <source>
        <dbReference type="SAM" id="SignalP"/>
    </source>
</evidence>